<dbReference type="AlphaFoldDB" id="A0AAD5TEP2"/>
<proteinExistence type="predicted"/>
<dbReference type="InterPro" id="IPR006966">
    <property type="entry name" value="Peroxin-3"/>
</dbReference>
<dbReference type="Pfam" id="PF04882">
    <property type="entry name" value="Peroxin-3"/>
    <property type="match status" value="1"/>
</dbReference>
<sequence>MSAIVSSIQGFLARNRRKFYWLGGTAGSGYVLLKYAQWKWTEYNTKRDLEQTAKSNVKRRFEQNLQDCTFAVGSLLPTLGENLFEELNVELVTAQLQQTRQAVAAAKGEGGSEDQAAASATTPTTTPAAAQPPPAPPASPPTSVDKDPATKADAPKPKKGKIELWQELKILSFTRTISSVYLVTLLIVFTHLQLNLLGRFFYLDSVVAFSQVDHEQEIKGTVGGAKGVSDETERKYLTFSWYVLNVGWRQCVKKVQTAVEDVVGSMSLKELITYNTVIDIITRVREKVENNPDGSAGVSPSTYLLPEEGHEDEVLRAGGCSNDAFVMDASLKELLNETRDFLESADFHKVVTSCFDEAFDLLLKQIRPTFFTDPDYKLPRSAVTEVRDGADDAAAAGVMTSGSSSPEPAPQGKSLPLAGVIPAVSRLVHNVVNGVPNIFLEVLSAQPDLKAFSVVMYTGWEDRAI</sequence>
<organism evidence="2 3">
    <name type="scientific">Geranomyces variabilis</name>
    <dbReference type="NCBI Taxonomy" id="109894"/>
    <lineage>
        <taxon>Eukaryota</taxon>
        <taxon>Fungi</taxon>
        <taxon>Fungi incertae sedis</taxon>
        <taxon>Chytridiomycota</taxon>
        <taxon>Chytridiomycota incertae sedis</taxon>
        <taxon>Chytridiomycetes</taxon>
        <taxon>Spizellomycetales</taxon>
        <taxon>Powellomycetaceae</taxon>
        <taxon>Geranomyces</taxon>
    </lineage>
</organism>
<feature type="compositionally biased region" description="Pro residues" evidence="1">
    <location>
        <begin position="130"/>
        <end position="140"/>
    </location>
</feature>
<feature type="region of interest" description="Disordered" evidence="1">
    <location>
        <begin position="104"/>
        <end position="158"/>
    </location>
</feature>
<gene>
    <name evidence="2" type="primary">PEX3</name>
    <name evidence="2" type="ORF">HDU87_006995</name>
</gene>
<evidence type="ECO:0000313" key="2">
    <source>
        <dbReference type="EMBL" id="KAJ3174623.1"/>
    </source>
</evidence>
<dbReference type="GO" id="GO:0045046">
    <property type="term" value="P:protein import into peroxisome membrane"/>
    <property type="evidence" value="ECO:0007669"/>
    <property type="project" value="TreeGrafter"/>
</dbReference>
<dbReference type="Proteomes" id="UP001212152">
    <property type="component" value="Unassembled WGS sequence"/>
</dbReference>
<dbReference type="GO" id="GO:0030674">
    <property type="term" value="F:protein-macromolecule adaptor activity"/>
    <property type="evidence" value="ECO:0007669"/>
    <property type="project" value="TreeGrafter"/>
</dbReference>
<accession>A0AAD5TEP2</accession>
<dbReference type="GO" id="GO:0005778">
    <property type="term" value="C:peroxisomal membrane"/>
    <property type="evidence" value="ECO:0007669"/>
    <property type="project" value="InterPro"/>
</dbReference>
<feature type="compositionally biased region" description="Basic and acidic residues" evidence="1">
    <location>
        <begin position="144"/>
        <end position="158"/>
    </location>
</feature>
<keyword evidence="3" id="KW-1185">Reference proteome</keyword>
<dbReference type="PANTHER" id="PTHR28080">
    <property type="entry name" value="PEROXISOMAL BIOGENESIS FACTOR 3"/>
    <property type="match status" value="1"/>
</dbReference>
<reference evidence="2" key="1">
    <citation type="submission" date="2020-05" db="EMBL/GenBank/DDBJ databases">
        <title>Phylogenomic resolution of chytrid fungi.</title>
        <authorList>
            <person name="Stajich J.E."/>
            <person name="Amses K."/>
            <person name="Simmons R."/>
            <person name="Seto K."/>
            <person name="Myers J."/>
            <person name="Bonds A."/>
            <person name="Quandt C.A."/>
            <person name="Barry K."/>
            <person name="Liu P."/>
            <person name="Grigoriev I."/>
            <person name="Longcore J.E."/>
            <person name="James T.Y."/>
        </authorList>
    </citation>
    <scope>NUCLEOTIDE SEQUENCE</scope>
    <source>
        <strain evidence="2">JEL0379</strain>
    </source>
</reference>
<feature type="compositionally biased region" description="Low complexity" evidence="1">
    <location>
        <begin position="115"/>
        <end position="129"/>
    </location>
</feature>
<dbReference type="EMBL" id="JADGJQ010000062">
    <property type="protein sequence ID" value="KAJ3174623.1"/>
    <property type="molecule type" value="Genomic_DNA"/>
</dbReference>
<comment type="caution">
    <text evidence="2">The sequence shown here is derived from an EMBL/GenBank/DDBJ whole genome shotgun (WGS) entry which is preliminary data.</text>
</comment>
<protein>
    <submittedName>
        <fullName evidence="2">Peroxin</fullName>
    </submittedName>
</protein>
<evidence type="ECO:0000256" key="1">
    <source>
        <dbReference type="SAM" id="MobiDB-lite"/>
    </source>
</evidence>
<dbReference type="PANTHER" id="PTHR28080:SF1">
    <property type="entry name" value="PEROXISOMAL BIOGENESIS FACTOR 3"/>
    <property type="match status" value="1"/>
</dbReference>
<evidence type="ECO:0000313" key="3">
    <source>
        <dbReference type="Proteomes" id="UP001212152"/>
    </source>
</evidence>
<name>A0AAD5TEP2_9FUNG</name>